<evidence type="ECO:0000259" key="1">
    <source>
        <dbReference type="PROSITE" id="PS50943"/>
    </source>
</evidence>
<dbReference type="InterPro" id="IPR001387">
    <property type="entry name" value="Cro/C1-type_HTH"/>
</dbReference>
<gene>
    <name evidence="2" type="ORF">HEK616_01470</name>
</gene>
<evidence type="ECO:0000313" key="2">
    <source>
        <dbReference type="EMBL" id="BDM66660.1"/>
    </source>
</evidence>
<dbReference type="InterPro" id="IPR010982">
    <property type="entry name" value="Lambda_DNA-bd_dom_sf"/>
</dbReference>
<reference evidence="2" key="1">
    <citation type="submission" date="2022-06" db="EMBL/GenBank/DDBJ databases">
        <title>Complete genome sequence of Streptomyces nigrescens HEK616.</title>
        <authorList>
            <person name="Asamizu S."/>
            <person name="Onaka H."/>
        </authorList>
    </citation>
    <scope>NUCLEOTIDE SEQUENCE</scope>
    <source>
        <strain evidence="2">HEK616</strain>
    </source>
</reference>
<accession>A0ABM7ZJW5</accession>
<dbReference type="InterPro" id="IPR043917">
    <property type="entry name" value="DUF5753"/>
</dbReference>
<dbReference type="Pfam" id="PF13560">
    <property type="entry name" value="HTH_31"/>
    <property type="match status" value="1"/>
</dbReference>
<dbReference type="Gene3D" id="1.10.260.40">
    <property type="entry name" value="lambda repressor-like DNA-binding domains"/>
    <property type="match status" value="1"/>
</dbReference>
<dbReference type="SUPFAM" id="SSF47413">
    <property type="entry name" value="lambda repressor-like DNA-binding domains"/>
    <property type="match status" value="1"/>
</dbReference>
<feature type="domain" description="HTH cro/C1-type" evidence="1">
    <location>
        <begin position="41"/>
        <end position="77"/>
    </location>
</feature>
<dbReference type="PROSITE" id="PS50943">
    <property type="entry name" value="HTH_CROC1"/>
    <property type="match status" value="1"/>
</dbReference>
<organism evidence="2 3">
    <name type="scientific">Streptomyces nigrescens</name>
    <dbReference type="NCBI Taxonomy" id="1920"/>
    <lineage>
        <taxon>Bacteria</taxon>
        <taxon>Bacillati</taxon>
        <taxon>Actinomycetota</taxon>
        <taxon>Actinomycetes</taxon>
        <taxon>Kitasatosporales</taxon>
        <taxon>Streptomycetaceae</taxon>
        <taxon>Streptomyces</taxon>
    </lineage>
</organism>
<dbReference type="CDD" id="cd00093">
    <property type="entry name" value="HTH_XRE"/>
    <property type="match status" value="1"/>
</dbReference>
<dbReference type="Pfam" id="PF19054">
    <property type="entry name" value="DUF5753"/>
    <property type="match status" value="1"/>
</dbReference>
<protein>
    <submittedName>
        <fullName evidence="2">Transcriptional regulator</fullName>
    </submittedName>
</protein>
<dbReference type="Proteomes" id="UP001059597">
    <property type="component" value="Chromosome"/>
</dbReference>
<dbReference type="EMBL" id="AP026073">
    <property type="protein sequence ID" value="BDM66660.1"/>
    <property type="molecule type" value="Genomic_DNA"/>
</dbReference>
<proteinExistence type="predicted"/>
<evidence type="ECO:0000313" key="3">
    <source>
        <dbReference type="Proteomes" id="UP001059597"/>
    </source>
</evidence>
<name>A0ABM7ZJW5_STRNI</name>
<dbReference type="SMART" id="SM00530">
    <property type="entry name" value="HTH_XRE"/>
    <property type="match status" value="1"/>
</dbReference>
<sequence>MAYSRTVLNLLLLSGELVAWMVNRKELDPNASPGARFGQRLRRLRDERGWTQDELAERMGCSGTHISAVETGRRPPTPRFTASADRVFGTGDQLERQGRAVRNSAILEGFPEFVAQEVRAAEIRLFELGIIPGLLQTPDYAAAITTGAVRRGAITEQQAEERLSLLAERQASLERTPAPMVYAVLDESCIRRSVGSPGVMTAQLDRLAAFAELPSTVLQVAPFDLGERRAFDLPVTLLTLADRSHVAYAESAQQGRLERELRFVQPLLTAYHQLQAEALSQAASVAMIEQLRKGSQ</sequence>
<keyword evidence="3" id="KW-1185">Reference proteome</keyword>